<protein>
    <submittedName>
        <fullName evidence="5">HTH-type transcriptional regulator LutR</fullName>
    </submittedName>
</protein>
<dbReference type="SUPFAM" id="SSF46785">
    <property type="entry name" value="Winged helix' DNA-binding domain"/>
    <property type="match status" value="1"/>
</dbReference>
<dbReference type="InterPro" id="IPR008920">
    <property type="entry name" value="TF_FadR/GntR_C"/>
</dbReference>
<dbReference type="Pfam" id="PF07729">
    <property type="entry name" value="FCD"/>
    <property type="match status" value="1"/>
</dbReference>
<organism evidence="5 6">
    <name type="scientific">Pigmentiphaga humi</name>
    <dbReference type="NCBI Taxonomy" id="2478468"/>
    <lineage>
        <taxon>Bacteria</taxon>
        <taxon>Pseudomonadati</taxon>
        <taxon>Pseudomonadota</taxon>
        <taxon>Betaproteobacteria</taxon>
        <taxon>Burkholderiales</taxon>
        <taxon>Alcaligenaceae</taxon>
        <taxon>Pigmentiphaga</taxon>
    </lineage>
</organism>
<dbReference type="GO" id="GO:0003700">
    <property type="term" value="F:DNA-binding transcription factor activity"/>
    <property type="evidence" value="ECO:0007669"/>
    <property type="project" value="InterPro"/>
</dbReference>
<evidence type="ECO:0000256" key="3">
    <source>
        <dbReference type="ARBA" id="ARBA00023163"/>
    </source>
</evidence>
<reference evidence="5 6" key="1">
    <citation type="submission" date="2018-10" db="EMBL/GenBank/DDBJ databases">
        <authorList>
            <person name="Criscuolo A."/>
        </authorList>
    </citation>
    <scope>NUCLEOTIDE SEQUENCE [LARGE SCALE GENOMIC DNA]</scope>
    <source>
        <strain evidence="5">DnA1</strain>
    </source>
</reference>
<dbReference type="GO" id="GO:0003677">
    <property type="term" value="F:DNA binding"/>
    <property type="evidence" value="ECO:0007669"/>
    <property type="project" value="UniProtKB-KW"/>
</dbReference>
<dbReference type="OrthoDB" id="8680857at2"/>
<dbReference type="PRINTS" id="PR00035">
    <property type="entry name" value="HTHGNTR"/>
</dbReference>
<keyword evidence="1" id="KW-0805">Transcription regulation</keyword>
<dbReference type="InterPro" id="IPR036390">
    <property type="entry name" value="WH_DNA-bd_sf"/>
</dbReference>
<name>A0A3P4B3N7_9BURK</name>
<dbReference type="RefSeq" id="WP_124080367.1">
    <property type="nucleotide sequence ID" value="NZ_UWPJ01000023.1"/>
</dbReference>
<dbReference type="PROSITE" id="PS50949">
    <property type="entry name" value="HTH_GNTR"/>
    <property type="match status" value="1"/>
</dbReference>
<accession>A0A3P4B3N7</accession>
<evidence type="ECO:0000259" key="4">
    <source>
        <dbReference type="PROSITE" id="PS50949"/>
    </source>
</evidence>
<evidence type="ECO:0000256" key="1">
    <source>
        <dbReference type="ARBA" id="ARBA00023015"/>
    </source>
</evidence>
<evidence type="ECO:0000313" key="5">
    <source>
        <dbReference type="EMBL" id="VCU70909.1"/>
    </source>
</evidence>
<gene>
    <name evidence="5" type="primary">lutR_3</name>
    <name evidence="5" type="ORF">PIGHUM_02989</name>
</gene>
<dbReference type="AlphaFoldDB" id="A0A3P4B3N7"/>
<keyword evidence="3" id="KW-0804">Transcription</keyword>
<dbReference type="SMART" id="SM00895">
    <property type="entry name" value="FCD"/>
    <property type="match status" value="1"/>
</dbReference>
<dbReference type="Pfam" id="PF00392">
    <property type="entry name" value="GntR"/>
    <property type="match status" value="1"/>
</dbReference>
<dbReference type="SMART" id="SM00345">
    <property type="entry name" value="HTH_GNTR"/>
    <property type="match status" value="1"/>
</dbReference>
<feature type="domain" description="HTH gntR-type" evidence="4">
    <location>
        <begin position="10"/>
        <end position="77"/>
    </location>
</feature>
<evidence type="ECO:0000313" key="6">
    <source>
        <dbReference type="Proteomes" id="UP000277294"/>
    </source>
</evidence>
<dbReference type="Gene3D" id="1.20.120.530">
    <property type="entry name" value="GntR ligand-binding domain-like"/>
    <property type="match status" value="1"/>
</dbReference>
<dbReference type="InterPro" id="IPR000524">
    <property type="entry name" value="Tscrpt_reg_HTH_GntR"/>
</dbReference>
<dbReference type="PANTHER" id="PTHR43537">
    <property type="entry name" value="TRANSCRIPTIONAL REGULATOR, GNTR FAMILY"/>
    <property type="match status" value="1"/>
</dbReference>
<dbReference type="InterPro" id="IPR036388">
    <property type="entry name" value="WH-like_DNA-bd_sf"/>
</dbReference>
<evidence type="ECO:0000256" key="2">
    <source>
        <dbReference type="ARBA" id="ARBA00023125"/>
    </source>
</evidence>
<dbReference type="Gene3D" id="1.10.10.10">
    <property type="entry name" value="Winged helix-like DNA-binding domain superfamily/Winged helix DNA-binding domain"/>
    <property type="match status" value="1"/>
</dbReference>
<proteinExistence type="predicted"/>
<dbReference type="CDD" id="cd07377">
    <property type="entry name" value="WHTH_GntR"/>
    <property type="match status" value="1"/>
</dbReference>
<sequence length="221" mass="24785">MPHVPERRPESLGQAAYRQLQEAIETGALKPGDRVSVNALADQLAISRTPVREAIAWLETDGLIVHQPYLGRVIAELDHQMVNELYALRFVLEPAAVGMAAKNATDAEIDVLREMIAFERSVLDDPIERERHNRRFHNALYRTAHNRYVISTLSALQTPMILLGPATASDPKRLLDAYAEHTELVERIAAHDAEGARAVMMRHLTGGQRARVSYLLNQQRS</sequence>
<keyword evidence="6" id="KW-1185">Reference proteome</keyword>
<dbReference type="Proteomes" id="UP000277294">
    <property type="component" value="Unassembled WGS sequence"/>
</dbReference>
<dbReference type="PANTHER" id="PTHR43537:SF49">
    <property type="entry name" value="TRANSCRIPTIONAL REGULATORY PROTEIN"/>
    <property type="match status" value="1"/>
</dbReference>
<dbReference type="InterPro" id="IPR011711">
    <property type="entry name" value="GntR_C"/>
</dbReference>
<dbReference type="SUPFAM" id="SSF48008">
    <property type="entry name" value="GntR ligand-binding domain-like"/>
    <property type="match status" value="1"/>
</dbReference>
<keyword evidence="2" id="KW-0238">DNA-binding</keyword>
<dbReference type="EMBL" id="UWPJ01000023">
    <property type="protein sequence ID" value="VCU70909.1"/>
    <property type="molecule type" value="Genomic_DNA"/>
</dbReference>